<name>A0A3R7SV86_PENVA</name>
<accession>A0A3R7SV86</accession>
<dbReference type="AlphaFoldDB" id="A0A3R7SV86"/>
<feature type="compositionally biased region" description="Low complexity" evidence="1">
    <location>
        <begin position="165"/>
        <end position="192"/>
    </location>
</feature>
<keyword evidence="3" id="KW-1185">Reference proteome</keyword>
<comment type="caution">
    <text evidence="2">The sequence shown here is derived from an EMBL/GenBank/DDBJ whole genome shotgun (WGS) entry which is preliminary data.</text>
</comment>
<feature type="compositionally biased region" description="Polar residues" evidence="1">
    <location>
        <begin position="246"/>
        <end position="273"/>
    </location>
</feature>
<feature type="region of interest" description="Disordered" evidence="1">
    <location>
        <begin position="246"/>
        <end position="278"/>
    </location>
</feature>
<proteinExistence type="predicted"/>
<feature type="region of interest" description="Disordered" evidence="1">
    <location>
        <begin position="1"/>
        <end position="229"/>
    </location>
</feature>
<feature type="compositionally biased region" description="Polar residues" evidence="1">
    <location>
        <begin position="69"/>
        <end position="86"/>
    </location>
</feature>
<evidence type="ECO:0000256" key="1">
    <source>
        <dbReference type="SAM" id="MobiDB-lite"/>
    </source>
</evidence>
<feature type="compositionally biased region" description="Basic and acidic residues" evidence="1">
    <location>
        <begin position="59"/>
        <end position="68"/>
    </location>
</feature>
<dbReference type="EMBL" id="QCYY01001616">
    <property type="protein sequence ID" value="ROT76726.1"/>
    <property type="molecule type" value="Genomic_DNA"/>
</dbReference>
<gene>
    <name evidence="2" type="ORF">C7M84_004683</name>
</gene>
<protein>
    <recommendedName>
        <fullName evidence="4">HAUS augmin-like complex subunit 8</fullName>
    </recommendedName>
</protein>
<feature type="compositionally biased region" description="Polar residues" evidence="1">
    <location>
        <begin position="1"/>
        <end position="13"/>
    </location>
</feature>
<reference evidence="2 3" key="1">
    <citation type="submission" date="2018-04" db="EMBL/GenBank/DDBJ databases">
        <authorList>
            <person name="Zhang X."/>
            <person name="Yuan J."/>
            <person name="Li F."/>
            <person name="Xiang J."/>
        </authorList>
    </citation>
    <scope>NUCLEOTIDE SEQUENCE [LARGE SCALE GENOMIC DNA]</scope>
    <source>
        <tissue evidence="2">Muscle</tissue>
    </source>
</reference>
<organism evidence="2 3">
    <name type="scientific">Penaeus vannamei</name>
    <name type="common">Whiteleg shrimp</name>
    <name type="synonym">Litopenaeus vannamei</name>
    <dbReference type="NCBI Taxonomy" id="6689"/>
    <lineage>
        <taxon>Eukaryota</taxon>
        <taxon>Metazoa</taxon>
        <taxon>Ecdysozoa</taxon>
        <taxon>Arthropoda</taxon>
        <taxon>Crustacea</taxon>
        <taxon>Multicrustacea</taxon>
        <taxon>Malacostraca</taxon>
        <taxon>Eumalacostraca</taxon>
        <taxon>Eucarida</taxon>
        <taxon>Decapoda</taxon>
        <taxon>Dendrobranchiata</taxon>
        <taxon>Penaeoidea</taxon>
        <taxon>Penaeidae</taxon>
        <taxon>Penaeus</taxon>
    </lineage>
</organism>
<feature type="compositionally biased region" description="Low complexity" evidence="1">
    <location>
        <begin position="29"/>
        <end position="58"/>
    </location>
</feature>
<dbReference type="OrthoDB" id="6376387at2759"/>
<feature type="compositionally biased region" description="Polar residues" evidence="1">
    <location>
        <begin position="193"/>
        <end position="207"/>
    </location>
</feature>
<evidence type="ECO:0000313" key="2">
    <source>
        <dbReference type="EMBL" id="ROT76726.1"/>
    </source>
</evidence>
<dbReference type="Proteomes" id="UP000283509">
    <property type="component" value="Unassembled WGS sequence"/>
</dbReference>
<evidence type="ECO:0008006" key="4">
    <source>
        <dbReference type="Google" id="ProtNLM"/>
    </source>
</evidence>
<feature type="region of interest" description="Disordered" evidence="1">
    <location>
        <begin position="353"/>
        <end position="372"/>
    </location>
</feature>
<reference evidence="2 3" key="2">
    <citation type="submission" date="2019-01" db="EMBL/GenBank/DDBJ databases">
        <title>The decoding of complex shrimp genome reveals the adaptation for benthos swimmer, frequently molting mechanism and breeding impact on genome.</title>
        <authorList>
            <person name="Sun Y."/>
            <person name="Gao Y."/>
            <person name="Yu Y."/>
        </authorList>
    </citation>
    <scope>NUCLEOTIDE SEQUENCE [LARGE SCALE GENOMIC DNA]</scope>
    <source>
        <tissue evidence="2">Muscle</tissue>
    </source>
</reference>
<sequence>MSTCEDSALLANSQEEDADQTLVSADGISAGTSGAWDSADSSAPDLSSKSDISNSNKSDTGDSNKKSDISNGNNKSDLANSNQSRESNSNKSNISNGNSKSDLSSSSKSDVNNSKKPNVNAVNKLGSGSLAKKKDATSVSNERVKKKPPMRVVQSRFKAAAAAKNNSGNSSNGSRNGSNNSSSLNSPGSRNNCLNTTLVGGSSTNVAGNKGPTKGRPVRASMAPAASGPISRSTVNIAKAGVLPSRATNKSSPRTQVSQSATNLASQGSTGITRPSKPMAARANKHKLHSTVLNATVLADKTHKEGSDNVFSTTLVGGMAPGGRNLDLTCATLPELPDISAIRLDSVGSENRSGDTTVLSSISEKDSTQDSNNCSIHEVTAEELELEYLRYMEWAQVNLCSKNVFLDRIKEAETQIMFLEVLISEKQNELSERRQMTELVAHLQHVTEASQSQTELLQNLIDALPASEESMQTMSRDLEKSLHQVKVDNLYVPENHKQYRDHLSDALTDQVSLLRNLESLLETRSNHLQSTINLLGDLQITTNRIQQCENEVHKAARLSVQEASLQIGAKQTQGKGTLSHDEDSFNLVISA</sequence>
<evidence type="ECO:0000313" key="3">
    <source>
        <dbReference type="Proteomes" id="UP000283509"/>
    </source>
</evidence>
<feature type="compositionally biased region" description="Low complexity" evidence="1">
    <location>
        <begin position="87"/>
        <end position="120"/>
    </location>
</feature>
<feature type="compositionally biased region" description="Polar residues" evidence="1">
    <location>
        <begin position="353"/>
        <end position="362"/>
    </location>
</feature>